<feature type="transmembrane region" description="Helical" evidence="1">
    <location>
        <begin position="180"/>
        <end position="200"/>
    </location>
</feature>
<feature type="transmembrane region" description="Helical" evidence="1">
    <location>
        <begin position="313"/>
        <end position="333"/>
    </location>
</feature>
<comment type="caution">
    <text evidence="2">The sequence shown here is derived from an EMBL/GenBank/DDBJ whole genome shotgun (WGS) entry which is preliminary data.</text>
</comment>
<keyword evidence="3" id="KW-1185">Reference proteome</keyword>
<sequence length="342" mass="37940">MSKKAISAIICFVFCVLISFGIQLTSGTLYSQPLAKIDQIEINDQQQDIQATKMNGQDKGESVHLTAKYRNNELDTTHFSEGEQVFYSQGQAEEKKRDGFVFFMVAFLLFTLIFIGGKTGVTTFISVILNSAALFLIVAVYRSYTNISLVIFTAIYTVLSIAITLFLIDGIKKDSLQKFFATLLTVFSAFFICFIAMEIFNDEGLRFEDMGALTRPYRPIFLSGLLVGAIGASLDTVVSVVSTLEEIEAKNPIVTLNQLIHSGKKVGEDISSTMVNVLICSYFSSAIPMMLIYLHNGWSFAQTVSMLLSIEFVRVLCGGFGILLSIPFSLLFFQFNRKGAKQ</sequence>
<dbReference type="RefSeq" id="WP_038023233.1">
    <property type="nucleotide sequence ID" value="NZ_JPVT01000122.1"/>
</dbReference>
<dbReference type="Pfam" id="PF07907">
    <property type="entry name" value="YibE_F"/>
    <property type="match status" value="1"/>
</dbReference>
<dbReference type="Proteomes" id="UP000029381">
    <property type="component" value="Unassembled WGS sequence"/>
</dbReference>
<proteinExistence type="predicted"/>
<accession>A0A091C2P8</accession>
<dbReference type="PANTHER" id="PTHR41771:SF1">
    <property type="entry name" value="MEMBRANE PROTEIN"/>
    <property type="match status" value="1"/>
</dbReference>
<dbReference type="InterPro" id="IPR012507">
    <property type="entry name" value="YibE_F"/>
</dbReference>
<evidence type="ECO:0000256" key="1">
    <source>
        <dbReference type="SAM" id="Phobius"/>
    </source>
</evidence>
<dbReference type="PATRIC" id="fig|1302648.3.peg.1203"/>
<dbReference type="PANTHER" id="PTHR41771">
    <property type="entry name" value="MEMBRANE PROTEIN-RELATED"/>
    <property type="match status" value="1"/>
</dbReference>
<protein>
    <submittedName>
        <fullName evidence="2">Putative membrane protein</fullName>
    </submittedName>
</protein>
<keyword evidence="1" id="KW-0472">Membrane</keyword>
<evidence type="ECO:0000313" key="3">
    <source>
        <dbReference type="Proteomes" id="UP000029381"/>
    </source>
</evidence>
<feature type="transmembrane region" description="Helical" evidence="1">
    <location>
        <begin position="99"/>
        <end position="117"/>
    </location>
</feature>
<organism evidence="2 3">
    <name type="scientific">Tetragenococcus muriaticus 3MR10-3</name>
    <dbReference type="NCBI Taxonomy" id="1302648"/>
    <lineage>
        <taxon>Bacteria</taxon>
        <taxon>Bacillati</taxon>
        <taxon>Bacillota</taxon>
        <taxon>Bacilli</taxon>
        <taxon>Lactobacillales</taxon>
        <taxon>Enterococcaceae</taxon>
        <taxon>Tetragenococcus</taxon>
    </lineage>
</organism>
<name>A0A091C2P8_9ENTE</name>
<reference evidence="2 3" key="1">
    <citation type="submission" date="2014-08" db="EMBL/GenBank/DDBJ databases">
        <title>Genome sequence of Tetragenococcus muriaticus.</title>
        <authorList>
            <person name="Chuea-nongthon C."/>
            <person name="Rodtong S."/>
            <person name="Yongsawatdigul J."/>
            <person name="Steele J.L."/>
            <person name="Liu X.-y."/>
            <person name="Speers J."/>
            <person name="Glasner J.D."/>
            <person name="Neeno-Eckwall E.C."/>
        </authorList>
    </citation>
    <scope>NUCLEOTIDE SEQUENCE [LARGE SCALE GENOMIC DNA]</scope>
    <source>
        <strain evidence="2 3">3MR10-3</strain>
    </source>
</reference>
<feature type="transmembrane region" description="Helical" evidence="1">
    <location>
        <begin position="147"/>
        <end position="168"/>
    </location>
</feature>
<evidence type="ECO:0000313" key="2">
    <source>
        <dbReference type="EMBL" id="KFN90960.1"/>
    </source>
</evidence>
<gene>
    <name evidence="2" type="ORF">TMU3MR103_1236</name>
</gene>
<dbReference type="EMBL" id="JPVT01000122">
    <property type="protein sequence ID" value="KFN90960.1"/>
    <property type="molecule type" value="Genomic_DNA"/>
</dbReference>
<feature type="transmembrane region" description="Helical" evidence="1">
    <location>
        <begin position="124"/>
        <end position="141"/>
    </location>
</feature>
<keyword evidence="1" id="KW-1133">Transmembrane helix</keyword>
<feature type="transmembrane region" description="Helical" evidence="1">
    <location>
        <begin position="274"/>
        <end position="293"/>
    </location>
</feature>
<keyword evidence="1" id="KW-0812">Transmembrane</keyword>
<feature type="transmembrane region" description="Helical" evidence="1">
    <location>
        <begin position="220"/>
        <end position="241"/>
    </location>
</feature>
<dbReference type="AlphaFoldDB" id="A0A091C2P8"/>